<dbReference type="OMA" id="IEVFLHD"/>
<feature type="non-terminal residue" evidence="6">
    <location>
        <position position="1"/>
    </location>
</feature>
<sequence length="260" mass="29043">QQQQQQQQQQQGEELLQRRLLECYTEICMHFKPVLSLFFLEAAASPGDWFMKRRQFVVSAAAASVAGFAAGLGDRHLGNLLLQQQTGQLVHIDFGILFELGSLLPIPETIPFRLSRDIADALGCFGVQGPFKSFCCCALLLLRCSSPLVDAVLQVLLLDPLYSWRHPSKLLLQQQQQQQHLYHQQMLNHQLLNADTEGLSTVEGNKIAMRAILKVRCKLQGLETEGEAPLSVAAQVDRLLNAAQSPHNLSRLFAGWMPFA</sequence>
<evidence type="ECO:0000256" key="3">
    <source>
        <dbReference type="ARBA" id="ARBA00023242"/>
    </source>
</evidence>
<keyword evidence="6" id="KW-0418">Kinase</keyword>
<keyword evidence="7" id="KW-1185">Reference proteome</keyword>
<dbReference type="GO" id="GO:0006974">
    <property type="term" value="P:DNA damage response"/>
    <property type="evidence" value="ECO:0007669"/>
    <property type="project" value="UniProtKB-KW"/>
</dbReference>
<protein>
    <submittedName>
        <fullName evidence="6">Related to phosphotidylinositol kinase, related</fullName>
    </submittedName>
</protein>
<dbReference type="SUPFAM" id="SSF56112">
    <property type="entry name" value="Protein kinase-like (PK-like)"/>
    <property type="match status" value="1"/>
</dbReference>
<keyword evidence="2" id="KW-0227">DNA damage</keyword>
<gene>
    <name evidence="6" type="ORF">ETH_00041360</name>
</gene>
<dbReference type="PANTHER" id="PTHR37079">
    <property type="entry name" value="SERINE/THREONINE-PROTEIN KINASE ATM"/>
    <property type="match status" value="1"/>
</dbReference>
<feature type="domain" description="PI3K/PI4K catalytic" evidence="4">
    <location>
        <begin position="1"/>
        <end position="206"/>
    </location>
</feature>
<dbReference type="Proteomes" id="UP000030747">
    <property type="component" value="Unassembled WGS sequence"/>
</dbReference>
<dbReference type="PROSITE" id="PS50290">
    <property type="entry name" value="PI3_4_KINASE_3"/>
    <property type="match status" value="1"/>
</dbReference>
<reference evidence="6" key="2">
    <citation type="submission" date="2013-10" db="EMBL/GenBank/DDBJ databases">
        <authorList>
            <person name="Aslett M."/>
        </authorList>
    </citation>
    <scope>NUCLEOTIDE SEQUENCE [LARGE SCALE GENOMIC DNA]</scope>
    <source>
        <strain evidence="6">Houghton</strain>
    </source>
</reference>
<reference evidence="6" key="1">
    <citation type="submission" date="2013-10" db="EMBL/GenBank/DDBJ databases">
        <title>Genomic analysis of the causative agents of coccidiosis in chickens.</title>
        <authorList>
            <person name="Reid A.J."/>
            <person name="Blake D."/>
            <person name="Billington K."/>
            <person name="Browne H."/>
            <person name="Dunn M."/>
            <person name="Hung S."/>
            <person name="Kawahara F."/>
            <person name="Miranda-Saavedra D."/>
            <person name="Mourier T."/>
            <person name="Nagra H."/>
            <person name="Otto T.D."/>
            <person name="Rawlings N."/>
            <person name="Sanchez A."/>
            <person name="Sanders M."/>
            <person name="Subramaniam C."/>
            <person name="Tay Y."/>
            <person name="Dear P."/>
            <person name="Doerig C."/>
            <person name="Gruber A."/>
            <person name="Parkinson J."/>
            <person name="Shirley M."/>
            <person name="Wan K.L."/>
            <person name="Berriman M."/>
            <person name="Tomley F."/>
            <person name="Pain A."/>
        </authorList>
    </citation>
    <scope>NUCLEOTIDE SEQUENCE [LARGE SCALE GENOMIC DNA]</scope>
    <source>
        <strain evidence="6">Houghton</strain>
    </source>
</reference>
<dbReference type="Pfam" id="PF02260">
    <property type="entry name" value="FATC"/>
    <property type="match status" value="1"/>
</dbReference>
<dbReference type="GO" id="GO:0005634">
    <property type="term" value="C:nucleus"/>
    <property type="evidence" value="ECO:0007669"/>
    <property type="project" value="UniProtKB-SubCell"/>
</dbReference>
<evidence type="ECO:0000313" key="6">
    <source>
        <dbReference type="EMBL" id="CDJ44819.1"/>
    </source>
</evidence>
<dbReference type="EMBL" id="HG677679">
    <property type="protein sequence ID" value="CDJ44819.1"/>
    <property type="molecule type" value="Genomic_DNA"/>
</dbReference>
<dbReference type="SMART" id="SM00146">
    <property type="entry name" value="PI3Kc"/>
    <property type="match status" value="1"/>
</dbReference>
<dbReference type="OrthoDB" id="381190at2759"/>
<evidence type="ECO:0000256" key="2">
    <source>
        <dbReference type="ARBA" id="ARBA00022763"/>
    </source>
</evidence>
<evidence type="ECO:0000259" key="4">
    <source>
        <dbReference type="PROSITE" id="PS50290"/>
    </source>
</evidence>
<dbReference type="AlphaFoldDB" id="U6L8B4"/>
<evidence type="ECO:0000256" key="1">
    <source>
        <dbReference type="ARBA" id="ARBA00004123"/>
    </source>
</evidence>
<dbReference type="VEuPathDB" id="ToxoDB:ETH2_0203800"/>
<dbReference type="GO" id="GO:0004674">
    <property type="term" value="F:protein serine/threonine kinase activity"/>
    <property type="evidence" value="ECO:0007669"/>
    <property type="project" value="InterPro"/>
</dbReference>
<dbReference type="SMART" id="SM01343">
    <property type="entry name" value="FATC"/>
    <property type="match status" value="1"/>
</dbReference>
<dbReference type="InterPro" id="IPR011009">
    <property type="entry name" value="Kinase-like_dom_sf"/>
</dbReference>
<organism evidence="6 7">
    <name type="scientific">Eimeria tenella</name>
    <name type="common">Coccidian parasite</name>
    <dbReference type="NCBI Taxonomy" id="5802"/>
    <lineage>
        <taxon>Eukaryota</taxon>
        <taxon>Sar</taxon>
        <taxon>Alveolata</taxon>
        <taxon>Apicomplexa</taxon>
        <taxon>Conoidasida</taxon>
        <taxon>Coccidia</taxon>
        <taxon>Eucoccidiorida</taxon>
        <taxon>Eimeriorina</taxon>
        <taxon>Eimeriidae</taxon>
        <taxon>Eimeria</taxon>
    </lineage>
</organism>
<dbReference type="PANTHER" id="PTHR37079:SF4">
    <property type="entry name" value="SERINE_THREONINE-PROTEIN KINASE ATM"/>
    <property type="match status" value="1"/>
</dbReference>
<accession>U6L8B4</accession>
<dbReference type="VEuPathDB" id="ToxoDB:ETH_00041360"/>
<name>U6L8B4_EIMTE</name>
<dbReference type="InterPro" id="IPR003152">
    <property type="entry name" value="FATC_dom"/>
</dbReference>
<dbReference type="InterPro" id="IPR038980">
    <property type="entry name" value="ATM_plant"/>
</dbReference>
<keyword evidence="6" id="KW-0808">Transferase</keyword>
<proteinExistence type="predicted"/>
<dbReference type="InterPro" id="IPR000403">
    <property type="entry name" value="PI3/4_kinase_cat_dom"/>
</dbReference>
<dbReference type="Pfam" id="PF00454">
    <property type="entry name" value="PI3_PI4_kinase"/>
    <property type="match status" value="1"/>
</dbReference>
<evidence type="ECO:0000313" key="7">
    <source>
        <dbReference type="Proteomes" id="UP000030747"/>
    </source>
</evidence>
<evidence type="ECO:0000259" key="5">
    <source>
        <dbReference type="PROSITE" id="PS51190"/>
    </source>
</evidence>
<dbReference type="InterPro" id="IPR036940">
    <property type="entry name" value="PI3/4_kinase_cat_sf"/>
</dbReference>
<dbReference type="Gene3D" id="1.10.1070.11">
    <property type="entry name" value="Phosphatidylinositol 3-/4-kinase, catalytic domain"/>
    <property type="match status" value="1"/>
</dbReference>
<comment type="subcellular location">
    <subcellularLocation>
        <location evidence="1">Nucleus</location>
    </subcellularLocation>
</comment>
<dbReference type="PROSITE" id="PS51190">
    <property type="entry name" value="FATC"/>
    <property type="match status" value="1"/>
</dbReference>
<feature type="domain" description="FATC" evidence="5">
    <location>
        <begin position="228"/>
        <end position="260"/>
    </location>
</feature>
<keyword evidence="3" id="KW-0539">Nucleus</keyword>
<dbReference type="RefSeq" id="XP_013235567.1">
    <property type="nucleotide sequence ID" value="XM_013380113.1"/>
</dbReference>
<dbReference type="GeneID" id="25257312"/>